<feature type="domain" description="SH3b" evidence="4">
    <location>
        <begin position="175"/>
        <end position="237"/>
    </location>
</feature>
<reference evidence="5 6" key="1">
    <citation type="submission" date="2024-09" db="EMBL/GenBank/DDBJ databases">
        <authorList>
            <person name="Sun Q."/>
            <person name="Mori K."/>
        </authorList>
    </citation>
    <scope>NUCLEOTIDE SEQUENCE [LARGE SCALE GENOMIC DNA]</scope>
    <source>
        <strain evidence="5 6">CGMCC 1.9126</strain>
    </source>
</reference>
<keyword evidence="6" id="KW-1185">Reference proteome</keyword>
<dbReference type="PIRSF" id="PIRSF037846">
    <property type="entry name" value="Autolysin_YrvJ_prd"/>
    <property type="match status" value="1"/>
</dbReference>
<gene>
    <name evidence="5" type="ORF">ACFFHF_03305</name>
</gene>
<organism evidence="5 6">
    <name type="scientific">Robertmurraya beringensis</name>
    <dbReference type="NCBI Taxonomy" id="641660"/>
    <lineage>
        <taxon>Bacteria</taxon>
        <taxon>Bacillati</taxon>
        <taxon>Bacillota</taxon>
        <taxon>Bacilli</taxon>
        <taxon>Bacillales</taxon>
        <taxon>Bacillaceae</taxon>
        <taxon>Robertmurraya</taxon>
    </lineage>
</organism>
<feature type="domain" description="SH3b" evidence="4">
    <location>
        <begin position="102"/>
        <end position="164"/>
    </location>
</feature>
<keyword evidence="1" id="KW-0378">Hydrolase</keyword>
<dbReference type="EMBL" id="JBHLUU010000015">
    <property type="protein sequence ID" value="MFC0474323.1"/>
    <property type="molecule type" value="Genomic_DNA"/>
</dbReference>
<dbReference type="PANTHER" id="PTHR34408:SF1">
    <property type="entry name" value="GLYCOSYL HYDROLASE FAMILY 19 DOMAIN-CONTAINING PROTEIN HI_1415"/>
    <property type="match status" value="1"/>
</dbReference>
<dbReference type="SMART" id="SM00646">
    <property type="entry name" value="Ami_3"/>
    <property type="match status" value="1"/>
</dbReference>
<dbReference type="SMART" id="SM00287">
    <property type="entry name" value="SH3b"/>
    <property type="match status" value="5"/>
</dbReference>
<feature type="signal peptide" evidence="3">
    <location>
        <begin position="1"/>
        <end position="29"/>
    </location>
</feature>
<dbReference type="InterPro" id="IPR017293">
    <property type="entry name" value="N-acetylmuramoyl-L-ala_amidase"/>
</dbReference>
<evidence type="ECO:0000256" key="3">
    <source>
        <dbReference type="SAM" id="SignalP"/>
    </source>
</evidence>
<dbReference type="PANTHER" id="PTHR34408">
    <property type="entry name" value="FAMILY PROTEIN, PUTATIVE-RELATED"/>
    <property type="match status" value="1"/>
</dbReference>
<name>A0ABV6KLY2_9BACI</name>
<accession>A0ABV6KLY2</accession>
<dbReference type="Proteomes" id="UP001589738">
    <property type="component" value="Unassembled WGS sequence"/>
</dbReference>
<dbReference type="InterPro" id="IPR002508">
    <property type="entry name" value="MurNAc-LAA_cat"/>
</dbReference>
<evidence type="ECO:0000313" key="6">
    <source>
        <dbReference type="Proteomes" id="UP001589738"/>
    </source>
</evidence>
<feature type="chain" id="PRO_5045651776" evidence="3">
    <location>
        <begin position="30"/>
        <end position="583"/>
    </location>
</feature>
<dbReference type="InterPro" id="IPR003646">
    <property type="entry name" value="SH3-like_bac-type"/>
</dbReference>
<feature type="domain" description="SH3b" evidence="4">
    <location>
        <begin position="255"/>
        <end position="318"/>
    </location>
</feature>
<evidence type="ECO:0000256" key="1">
    <source>
        <dbReference type="ARBA" id="ARBA00022801"/>
    </source>
</evidence>
<dbReference type="Pfam" id="PF01520">
    <property type="entry name" value="Amidase_3"/>
    <property type="match status" value="1"/>
</dbReference>
<keyword evidence="3" id="KW-0732">Signal</keyword>
<dbReference type="Gene3D" id="2.30.30.40">
    <property type="entry name" value="SH3 Domains"/>
    <property type="match status" value="5"/>
</dbReference>
<evidence type="ECO:0000259" key="4">
    <source>
        <dbReference type="PROSITE" id="PS51781"/>
    </source>
</evidence>
<dbReference type="SUPFAM" id="SSF53187">
    <property type="entry name" value="Zn-dependent exopeptidases"/>
    <property type="match status" value="1"/>
</dbReference>
<dbReference type="PROSITE" id="PS51781">
    <property type="entry name" value="SH3B"/>
    <property type="match status" value="5"/>
</dbReference>
<dbReference type="InterPro" id="IPR052354">
    <property type="entry name" value="Cell_Wall_Dynamics_Protein"/>
</dbReference>
<evidence type="ECO:0000256" key="2">
    <source>
        <dbReference type="ARBA" id="ARBA00023316"/>
    </source>
</evidence>
<dbReference type="Gene3D" id="3.40.630.40">
    <property type="entry name" value="Zn-dependent exopeptidases"/>
    <property type="match status" value="1"/>
</dbReference>
<proteinExistence type="predicted"/>
<dbReference type="RefSeq" id="WP_160547665.1">
    <property type="nucleotide sequence ID" value="NZ_JBHLUU010000015.1"/>
</dbReference>
<keyword evidence="2" id="KW-0961">Cell wall biogenesis/degradation</keyword>
<comment type="caution">
    <text evidence="5">The sequence shown here is derived from an EMBL/GenBank/DDBJ whole genome shotgun (WGS) entry which is preliminary data.</text>
</comment>
<dbReference type="CDD" id="cd02696">
    <property type="entry name" value="MurNAc-LAA"/>
    <property type="match status" value="1"/>
</dbReference>
<protein>
    <submittedName>
        <fullName evidence="5">SH3 domain-containing protein</fullName>
    </submittedName>
</protein>
<sequence>MYKNKYILFFLTFLLLCSPFPIKPDSAFAEGSTVEITTDTLNVREGPGLSYQVISVVKRGDRFSVIEEKSDWIQVSLNSSGKKGWVATWLVKKHSAIESSSSKSGIVTANQLRVRSGPSTSYKVVTTLSQGATVTINKTESNWHQIKTSSVTGWVAAEFIEEIKTDTGGSSSSSQQTGKITTNNLNVRSTASTSGTILGKLQKGSTVSIQSVESNWVKIQYNGQAAWISREFVEISSTSSQPSVPNDTNTDSSSGVIGTITATTLNVRSTSSLNGKIIGTVSKGQAFNILAEENNWAKIKLKNGQLGWVASWYLSKEQSSTTTKVDVDENSTATILYNGTNIRKSATTNSSVISRANAGDAFTVLSVKKDWYEIQLKNGSKGFVAGWLVTVSGTSQQIERPGAEQYLKNKVIVIDPGHGGRDTGATGIKGSYEKNLTLKTAQLLYDKLKTAGANVIMTRNKDSYLSLSSRVGMSHTHAADAFISIHFDSILDSSVRGLTSYYSHNYQQSLATTVGKEVASFTKLKDRGVRYGDYHVLRENKRASVLLELGYLSNSAEETLVNSASYQANAATGIYQGLAKFFK</sequence>
<evidence type="ECO:0000313" key="5">
    <source>
        <dbReference type="EMBL" id="MFC0474323.1"/>
    </source>
</evidence>
<feature type="domain" description="SH3b" evidence="4">
    <location>
        <begin position="330"/>
        <end position="392"/>
    </location>
</feature>
<dbReference type="Pfam" id="PF08239">
    <property type="entry name" value="SH3_3"/>
    <property type="match status" value="5"/>
</dbReference>
<feature type="domain" description="SH3b" evidence="4">
    <location>
        <begin position="31"/>
        <end position="95"/>
    </location>
</feature>